<evidence type="ECO:0000256" key="5">
    <source>
        <dbReference type="ARBA" id="ARBA00022832"/>
    </source>
</evidence>
<evidence type="ECO:0000256" key="4">
    <source>
        <dbReference type="ARBA" id="ARBA00022692"/>
    </source>
</evidence>
<organism evidence="11 12">
    <name type="scientific">Dryococelus australis</name>
    <dbReference type="NCBI Taxonomy" id="614101"/>
    <lineage>
        <taxon>Eukaryota</taxon>
        <taxon>Metazoa</taxon>
        <taxon>Ecdysozoa</taxon>
        <taxon>Arthropoda</taxon>
        <taxon>Hexapoda</taxon>
        <taxon>Insecta</taxon>
        <taxon>Pterygota</taxon>
        <taxon>Neoptera</taxon>
        <taxon>Polyneoptera</taxon>
        <taxon>Phasmatodea</taxon>
        <taxon>Verophasmatodea</taxon>
        <taxon>Anareolatae</taxon>
        <taxon>Phasmatidae</taxon>
        <taxon>Eurycanthinae</taxon>
        <taxon>Dryococelus</taxon>
    </lineage>
</organism>
<evidence type="ECO:0000256" key="1">
    <source>
        <dbReference type="ARBA" id="ARBA00004141"/>
    </source>
</evidence>
<keyword evidence="7" id="KW-0560">Oxidoreductase</keyword>
<keyword evidence="6" id="KW-1133">Transmembrane helix</keyword>
<accession>A0ABQ9IC05</accession>
<comment type="caution">
    <text evidence="11">The sequence shown here is derived from an EMBL/GenBank/DDBJ whole genome shotgun (WGS) entry which is preliminary data.</text>
</comment>
<evidence type="ECO:0008006" key="13">
    <source>
        <dbReference type="Google" id="ProtNLM"/>
    </source>
</evidence>
<sequence>MYTCFWYRLIYAAENMSVAFMTMGEGWHNYHHTFPWDYRAAELGSYAFNMTTFYLNLFAKIGWAYDLKCPSKDLVKRVAERYGDGSYPHFGGHLQEVEEEDDPNMKIMYPLTENNAD</sequence>
<evidence type="ECO:0000256" key="9">
    <source>
        <dbReference type="ARBA" id="ARBA00023136"/>
    </source>
</evidence>
<dbReference type="PANTHER" id="PTHR11351">
    <property type="entry name" value="ACYL-COA DESATURASE"/>
    <property type="match status" value="1"/>
</dbReference>
<keyword evidence="5" id="KW-0276">Fatty acid metabolism</keyword>
<keyword evidence="4" id="KW-0812">Transmembrane</keyword>
<dbReference type="InterPro" id="IPR015876">
    <property type="entry name" value="Acyl-CoA_DS"/>
</dbReference>
<dbReference type="EMBL" id="JARBHB010000002">
    <property type="protein sequence ID" value="KAJ8894212.1"/>
    <property type="molecule type" value="Genomic_DNA"/>
</dbReference>
<evidence type="ECO:0000256" key="2">
    <source>
        <dbReference type="ARBA" id="ARBA00009295"/>
    </source>
</evidence>
<evidence type="ECO:0000256" key="7">
    <source>
        <dbReference type="ARBA" id="ARBA00023002"/>
    </source>
</evidence>
<keyword evidence="3" id="KW-0444">Lipid biosynthesis</keyword>
<comment type="similarity">
    <text evidence="2">Belongs to the fatty acid desaturase type 1 family.</text>
</comment>
<keyword evidence="12" id="KW-1185">Reference proteome</keyword>
<gene>
    <name evidence="11" type="ORF">PR048_006822</name>
</gene>
<dbReference type="PANTHER" id="PTHR11351:SF21">
    <property type="entry name" value="GH07782P"/>
    <property type="match status" value="1"/>
</dbReference>
<evidence type="ECO:0000313" key="11">
    <source>
        <dbReference type="EMBL" id="KAJ8894212.1"/>
    </source>
</evidence>
<evidence type="ECO:0000256" key="3">
    <source>
        <dbReference type="ARBA" id="ARBA00022516"/>
    </source>
</evidence>
<proteinExistence type="inferred from homology"/>
<dbReference type="Proteomes" id="UP001159363">
    <property type="component" value="Chromosome 2"/>
</dbReference>
<comment type="subcellular location">
    <subcellularLocation>
        <location evidence="1">Membrane</location>
        <topology evidence="1">Multi-pass membrane protein</topology>
    </subcellularLocation>
</comment>
<keyword evidence="9" id="KW-0472">Membrane</keyword>
<evidence type="ECO:0000256" key="6">
    <source>
        <dbReference type="ARBA" id="ARBA00022989"/>
    </source>
</evidence>
<protein>
    <recommendedName>
        <fullName evidence="13">Acyl-CoA Delta(11) desaturase</fullName>
    </recommendedName>
</protein>
<evidence type="ECO:0000313" key="12">
    <source>
        <dbReference type="Proteomes" id="UP001159363"/>
    </source>
</evidence>
<evidence type="ECO:0000256" key="8">
    <source>
        <dbReference type="ARBA" id="ARBA00023098"/>
    </source>
</evidence>
<reference evidence="11 12" key="1">
    <citation type="submission" date="2023-02" db="EMBL/GenBank/DDBJ databases">
        <title>LHISI_Scaffold_Assembly.</title>
        <authorList>
            <person name="Stuart O.P."/>
            <person name="Cleave R."/>
            <person name="Magrath M.J.L."/>
            <person name="Mikheyev A.S."/>
        </authorList>
    </citation>
    <scope>NUCLEOTIDE SEQUENCE [LARGE SCALE GENOMIC DNA]</scope>
    <source>
        <strain evidence="11">Daus_M_001</strain>
        <tissue evidence="11">Leg muscle</tissue>
    </source>
</reference>
<name>A0ABQ9IC05_9NEOP</name>
<keyword evidence="8" id="KW-0443">Lipid metabolism</keyword>
<keyword evidence="10" id="KW-0275">Fatty acid biosynthesis</keyword>
<evidence type="ECO:0000256" key="10">
    <source>
        <dbReference type="ARBA" id="ARBA00023160"/>
    </source>
</evidence>